<dbReference type="GO" id="GO:0008898">
    <property type="term" value="F:S-adenosylmethionine-homocysteine S-methyltransferase activity"/>
    <property type="evidence" value="ECO:0007669"/>
    <property type="project" value="TreeGrafter"/>
</dbReference>
<organism evidence="6 7">
    <name type="scientific">Pseudoalteromonas haloplanktis</name>
    <name type="common">Alteromonas haloplanktis</name>
    <dbReference type="NCBI Taxonomy" id="228"/>
    <lineage>
        <taxon>Bacteria</taxon>
        <taxon>Pseudomonadati</taxon>
        <taxon>Pseudomonadota</taxon>
        <taxon>Gammaproteobacteria</taxon>
        <taxon>Alteromonadales</taxon>
        <taxon>Pseudoalteromonadaceae</taxon>
        <taxon>Pseudoalteromonas</taxon>
    </lineage>
</organism>
<dbReference type="RefSeq" id="WP_262976192.1">
    <property type="nucleotide sequence ID" value="NZ_CAMAPB010000008.1"/>
</dbReference>
<dbReference type="EMBL" id="CAMAPB010000008">
    <property type="protein sequence ID" value="CAH9053428.1"/>
    <property type="molecule type" value="Genomic_DNA"/>
</dbReference>
<evidence type="ECO:0000256" key="2">
    <source>
        <dbReference type="ARBA" id="ARBA00022679"/>
    </source>
</evidence>
<evidence type="ECO:0000256" key="1">
    <source>
        <dbReference type="ARBA" id="ARBA00022603"/>
    </source>
</evidence>
<keyword evidence="4" id="KW-0862">Zinc</keyword>
<keyword evidence="2" id="KW-0808">Transferase</keyword>
<dbReference type="GO" id="GO:0032259">
    <property type="term" value="P:methylation"/>
    <property type="evidence" value="ECO:0007669"/>
    <property type="project" value="UniProtKB-KW"/>
</dbReference>
<keyword evidence="3" id="KW-0479">Metal-binding</keyword>
<dbReference type="PANTHER" id="PTHR46015:SF1">
    <property type="entry name" value="HOMOCYSTEINE S-METHYLTRANSFERASE-LIKE ISOFORM 1"/>
    <property type="match status" value="1"/>
</dbReference>
<dbReference type="GO" id="GO:0033528">
    <property type="term" value="P:S-methylmethionine cycle"/>
    <property type="evidence" value="ECO:0007669"/>
    <property type="project" value="TreeGrafter"/>
</dbReference>
<evidence type="ECO:0000313" key="7">
    <source>
        <dbReference type="Proteomes" id="UP001152447"/>
    </source>
</evidence>
<sequence>MSRLTILDGGMGRELKRIGAPFSQPLWSAQALIEAPQCVTQAHQAFINAGAEIITVNSYACAPFHLEEFEWQLADGASAISYSFSANGEHFLVLDSLGFLNVLEAHAHDGEIHWELIGQVDITQEDVTTMPEGMKFSMTVAQNGQFAYVVDPIAQHVVQVHLEDLEIEGELELTFPPVAITWLGIAQEEEHDHVH</sequence>
<gene>
    <name evidence="6" type="ORF">PSEHALCIP103_00821</name>
</gene>
<name>A0A9W4QU70_PSEHA</name>
<dbReference type="Pfam" id="PF02574">
    <property type="entry name" value="S-methyl_trans"/>
    <property type="match status" value="1"/>
</dbReference>
<dbReference type="InterPro" id="IPR036589">
    <property type="entry name" value="HCY_dom_sf"/>
</dbReference>
<dbReference type="InterPro" id="IPR003726">
    <property type="entry name" value="HCY_dom"/>
</dbReference>
<evidence type="ECO:0000256" key="3">
    <source>
        <dbReference type="ARBA" id="ARBA00022723"/>
    </source>
</evidence>
<dbReference type="SUPFAM" id="SSF82282">
    <property type="entry name" value="Homocysteine S-methyltransferase"/>
    <property type="match status" value="1"/>
</dbReference>
<evidence type="ECO:0000259" key="5">
    <source>
        <dbReference type="Pfam" id="PF02574"/>
    </source>
</evidence>
<dbReference type="GO" id="GO:0046872">
    <property type="term" value="F:metal ion binding"/>
    <property type="evidence" value="ECO:0007669"/>
    <property type="project" value="UniProtKB-KW"/>
</dbReference>
<dbReference type="InterPro" id="IPR051486">
    <property type="entry name" value="Hcy_S-methyltransferase"/>
</dbReference>
<dbReference type="AlphaFoldDB" id="A0A9W4QU70"/>
<evidence type="ECO:0000313" key="6">
    <source>
        <dbReference type="EMBL" id="CAH9053428.1"/>
    </source>
</evidence>
<evidence type="ECO:0000256" key="4">
    <source>
        <dbReference type="ARBA" id="ARBA00022833"/>
    </source>
</evidence>
<protein>
    <recommendedName>
        <fullName evidence="5">Hcy-binding domain-containing protein</fullName>
    </recommendedName>
</protein>
<dbReference type="GO" id="GO:0009086">
    <property type="term" value="P:methionine biosynthetic process"/>
    <property type="evidence" value="ECO:0007669"/>
    <property type="project" value="TreeGrafter"/>
</dbReference>
<keyword evidence="7" id="KW-1185">Reference proteome</keyword>
<reference evidence="6" key="1">
    <citation type="submission" date="2022-07" db="EMBL/GenBank/DDBJ databases">
        <authorList>
            <person name="Criscuolo A."/>
        </authorList>
    </citation>
    <scope>NUCLEOTIDE SEQUENCE</scope>
    <source>
        <strain evidence="6">CIP103197</strain>
    </source>
</reference>
<proteinExistence type="predicted"/>
<dbReference type="Proteomes" id="UP001152447">
    <property type="component" value="Unassembled WGS sequence"/>
</dbReference>
<accession>A0A9W4QU70</accession>
<comment type="caution">
    <text evidence="6">The sequence shown here is derived from an EMBL/GenBank/DDBJ whole genome shotgun (WGS) entry which is preliminary data.</text>
</comment>
<dbReference type="PANTHER" id="PTHR46015">
    <property type="entry name" value="ZGC:172121"/>
    <property type="match status" value="1"/>
</dbReference>
<dbReference type="Gene3D" id="3.20.20.330">
    <property type="entry name" value="Homocysteine-binding-like domain"/>
    <property type="match status" value="1"/>
</dbReference>
<keyword evidence="1" id="KW-0489">Methyltransferase</keyword>
<feature type="domain" description="Hcy-binding" evidence="5">
    <location>
        <begin position="6"/>
        <end position="77"/>
    </location>
</feature>